<sequence>MHCTQWCFVTWEEPKSPHTQQDSTGPFKACPGRQASQGSLLWQQIPFCRPKKHFYASVTLLEVTVSATLMVVSRPLTSLDLARKQACLLRSAVGLAATLLNQ</sequence>
<gene>
    <name evidence="1" type="ORF">NDU88_006154</name>
</gene>
<organism evidence="1 2">
    <name type="scientific">Pleurodeles waltl</name>
    <name type="common">Iberian ribbed newt</name>
    <dbReference type="NCBI Taxonomy" id="8319"/>
    <lineage>
        <taxon>Eukaryota</taxon>
        <taxon>Metazoa</taxon>
        <taxon>Chordata</taxon>
        <taxon>Craniata</taxon>
        <taxon>Vertebrata</taxon>
        <taxon>Euteleostomi</taxon>
        <taxon>Amphibia</taxon>
        <taxon>Batrachia</taxon>
        <taxon>Caudata</taxon>
        <taxon>Salamandroidea</taxon>
        <taxon>Salamandridae</taxon>
        <taxon>Pleurodelinae</taxon>
        <taxon>Pleurodeles</taxon>
    </lineage>
</organism>
<protein>
    <submittedName>
        <fullName evidence="1">Uncharacterized protein</fullName>
    </submittedName>
</protein>
<reference evidence="1" key="1">
    <citation type="journal article" date="2022" name="bioRxiv">
        <title>Sequencing and chromosome-scale assembly of the giantPleurodeles waltlgenome.</title>
        <authorList>
            <person name="Brown T."/>
            <person name="Elewa A."/>
            <person name="Iarovenko S."/>
            <person name="Subramanian E."/>
            <person name="Araus A.J."/>
            <person name="Petzold A."/>
            <person name="Susuki M."/>
            <person name="Suzuki K.-i.T."/>
            <person name="Hayashi T."/>
            <person name="Toyoda A."/>
            <person name="Oliveira C."/>
            <person name="Osipova E."/>
            <person name="Leigh N.D."/>
            <person name="Simon A."/>
            <person name="Yun M.H."/>
        </authorList>
    </citation>
    <scope>NUCLEOTIDE SEQUENCE</scope>
    <source>
        <strain evidence="1">20211129_DDA</strain>
        <tissue evidence="1">Liver</tissue>
    </source>
</reference>
<name>A0AAV7PHI5_PLEWA</name>
<proteinExistence type="predicted"/>
<dbReference type="Proteomes" id="UP001066276">
    <property type="component" value="Chromosome 7"/>
</dbReference>
<keyword evidence="2" id="KW-1185">Reference proteome</keyword>
<dbReference type="EMBL" id="JANPWB010000011">
    <property type="protein sequence ID" value="KAJ1127761.1"/>
    <property type="molecule type" value="Genomic_DNA"/>
</dbReference>
<dbReference type="AlphaFoldDB" id="A0AAV7PHI5"/>
<comment type="caution">
    <text evidence="1">The sequence shown here is derived from an EMBL/GenBank/DDBJ whole genome shotgun (WGS) entry which is preliminary data.</text>
</comment>
<evidence type="ECO:0000313" key="1">
    <source>
        <dbReference type="EMBL" id="KAJ1127761.1"/>
    </source>
</evidence>
<evidence type="ECO:0000313" key="2">
    <source>
        <dbReference type="Proteomes" id="UP001066276"/>
    </source>
</evidence>
<accession>A0AAV7PHI5</accession>